<organism evidence="2 3">
    <name type="scientific">Streptomyces stelliscabiei</name>
    <dbReference type="NCBI Taxonomy" id="146820"/>
    <lineage>
        <taxon>Bacteria</taxon>
        <taxon>Bacillati</taxon>
        <taxon>Actinomycetota</taxon>
        <taxon>Actinomycetes</taxon>
        <taxon>Kitasatosporales</taxon>
        <taxon>Streptomycetaceae</taxon>
        <taxon>Streptomyces</taxon>
    </lineage>
</organism>
<feature type="transmembrane region" description="Helical" evidence="1">
    <location>
        <begin position="110"/>
        <end position="132"/>
    </location>
</feature>
<feature type="transmembrane region" description="Helical" evidence="1">
    <location>
        <begin position="29"/>
        <end position="54"/>
    </location>
</feature>
<gene>
    <name evidence="2" type="ORF">H4687_000630</name>
</gene>
<keyword evidence="1" id="KW-0812">Transmembrane</keyword>
<keyword evidence="3" id="KW-1185">Reference proteome</keyword>
<reference evidence="2 3" key="1">
    <citation type="submission" date="2020-10" db="EMBL/GenBank/DDBJ databases">
        <title>Sequencing the genomes of 1000 actinobacteria strains.</title>
        <authorList>
            <person name="Klenk H.-P."/>
        </authorList>
    </citation>
    <scope>NUCLEOTIDE SEQUENCE [LARGE SCALE GENOMIC DNA]</scope>
    <source>
        <strain evidence="2 3">DSM 41803</strain>
    </source>
</reference>
<dbReference type="AlphaFoldDB" id="A0A8I0TP59"/>
<name>A0A8I0TP59_9ACTN</name>
<dbReference type="RefSeq" id="WP_225966576.1">
    <property type="nucleotide sequence ID" value="NZ_JADBGF010000001.1"/>
</dbReference>
<accession>A0A8I0TP59</accession>
<evidence type="ECO:0000313" key="3">
    <source>
        <dbReference type="Proteomes" id="UP000629287"/>
    </source>
</evidence>
<evidence type="ECO:0000313" key="2">
    <source>
        <dbReference type="EMBL" id="MBE1594501.1"/>
    </source>
</evidence>
<evidence type="ECO:0000256" key="1">
    <source>
        <dbReference type="SAM" id="Phobius"/>
    </source>
</evidence>
<keyword evidence="1" id="KW-0472">Membrane</keyword>
<keyword evidence="1" id="KW-1133">Transmembrane helix</keyword>
<feature type="transmembrane region" description="Helical" evidence="1">
    <location>
        <begin position="74"/>
        <end position="98"/>
    </location>
</feature>
<evidence type="ECO:0008006" key="4">
    <source>
        <dbReference type="Google" id="ProtNLM"/>
    </source>
</evidence>
<feature type="transmembrane region" description="Helical" evidence="1">
    <location>
        <begin position="144"/>
        <end position="167"/>
    </location>
</feature>
<dbReference type="EMBL" id="JADBGF010000001">
    <property type="protein sequence ID" value="MBE1594501.1"/>
    <property type="molecule type" value="Genomic_DNA"/>
</dbReference>
<protein>
    <recommendedName>
        <fullName evidence="4">Integral membrane protein</fullName>
    </recommendedName>
</protein>
<comment type="caution">
    <text evidence="2">The sequence shown here is derived from an EMBL/GenBank/DDBJ whole genome shotgun (WGS) entry which is preliminary data.</text>
</comment>
<sequence length="177" mass="19317">MSTLTTPRTSPPTRGNRVRWRIPARPRKSILVTHVVAAGAWIGFDVISAVLVAVGWVREGDDRTAVYRVLADYFVVPLLLSALVAGSICLGTGVLLGMATKWGLVRYRWVAVKLVLNVIACVMLLVFLGPITELATGEQPLQDIWSVAFLAATAMVSLSFAMVLSVFKRWGRVRKPA</sequence>
<proteinExistence type="predicted"/>
<dbReference type="Proteomes" id="UP000629287">
    <property type="component" value="Unassembled WGS sequence"/>
</dbReference>
<dbReference type="GeneID" id="86825267"/>